<organism evidence="2 3">
    <name type="scientific">Methanomicrobium antiquum</name>
    <dbReference type="NCBI Taxonomy" id="487686"/>
    <lineage>
        <taxon>Archaea</taxon>
        <taxon>Methanobacteriati</taxon>
        <taxon>Methanobacteriota</taxon>
        <taxon>Stenosarchaea group</taxon>
        <taxon>Methanomicrobia</taxon>
        <taxon>Methanomicrobiales</taxon>
        <taxon>Methanomicrobiaceae</taxon>
        <taxon>Methanomicrobium</taxon>
    </lineage>
</organism>
<dbReference type="RefSeq" id="WP_278098859.1">
    <property type="nucleotide sequence ID" value="NZ_CP091092.1"/>
</dbReference>
<gene>
    <name evidence="2" type="ORF">L1994_07635</name>
</gene>
<reference evidence="2" key="1">
    <citation type="submission" date="2022-01" db="EMBL/GenBank/DDBJ databases">
        <title>Complete genome of Methanomicrobium antiquum DSM 21220.</title>
        <authorList>
            <person name="Chen S.-C."/>
            <person name="You Y.-T."/>
            <person name="Zhou Y.-Z."/>
            <person name="Lai M.-C."/>
        </authorList>
    </citation>
    <scope>NUCLEOTIDE SEQUENCE</scope>
    <source>
        <strain evidence="2">DSM 21220</strain>
    </source>
</reference>
<dbReference type="AlphaFoldDB" id="A0AAF0FQJ7"/>
<evidence type="ECO:0000313" key="3">
    <source>
        <dbReference type="Proteomes" id="UP001218895"/>
    </source>
</evidence>
<proteinExistence type="predicted"/>
<dbReference type="Proteomes" id="UP001218895">
    <property type="component" value="Chromosome"/>
</dbReference>
<protein>
    <recommendedName>
        <fullName evidence="4">Archaeal Type IV pilin N-terminal domain-containing protein</fullName>
    </recommendedName>
</protein>
<keyword evidence="1" id="KW-1133">Transmembrane helix</keyword>
<keyword evidence="1" id="KW-0472">Membrane</keyword>
<accession>A0AAF0FQJ7</accession>
<name>A0AAF0FQJ7_9EURY</name>
<dbReference type="GeneID" id="79950259"/>
<dbReference type="EMBL" id="CP091092">
    <property type="protein sequence ID" value="WFN36021.1"/>
    <property type="molecule type" value="Genomic_DNA"/>
</dbReference>
<keyword evidence="3" id="KW-1185">Reference proteome</keyword>
<evidence type="ECO:0000313" key="2">
    <source>
        <dbReference type="EMBL" id="WFN36021.1"/>
    </source>
</evidence>
<feature type="transmembrane region" description="Helical" evidence="1">
    <location>
        <begin position="13"/>
        <end position="33"/>
    </location>
</feature>
<evidence type="ECO:0008006" key="4">
    <source>
        <dbReference type="Google" id="ProtNLM"/>
    </source>
</evidence>
<dbReference type="KEGG" id="manq:L1994_07635"/>
<sequence length="312" mass="34833">MRFIEDEEGLSEVVGFILILGLLVMAMSLYVVYEVPNKGRENEIEHMNDIKNRFVDYKISLDSIWINSVSYNNQVLVEGDSQFSVYGVNLGTSFDLGTSGGTYSGDNSIVPFFTPLPSSGYMEADENHGNIEILVNSQSIYNETLGSLNYISYNNYWIDQQYYYQMGGVFLRQDSGITVRVSPIFSIYNVSGKTAIQITPVKINGMRTVSGSGSLKVDSRLMQTPQIFSETQIVDNLKIVITCSDNYEALMWEKYISQIRRGNNIYEGYCTITRLDNTVTIEISGPGEGGVLFDLYNAEFSVDLANVASGIT</sequence>
<evidence type="ECO:0000256" key="1">
    <source>
        <dbReference type="SAM" id="Phobius"/>
    </source>
</evidence>
<keyword evidence="1" id="KW-0812">Transmembrane</keyword>